<dbReference type="Pfam" id="PF00589">
    <property type="entry name" value="Phage_integrase"/>
    <property type="match status" value="1"/>
</dbReference>
<proteinExistence type="predicted"/>
<dbReference type="CDD" id="cd00796">
    <property type="entry name" value="INT_Rci_Hp1_C"/>
    <property type="match status" value="1"/>
</dbReference>
<dbReference type="EMBL" id="JBHMEP010000001">
    <property type="protein sequence ID" value="MFB9134279.1"/>
    <property type="molecule type" value="Genomic_DNA"/>
</dbReference>
<evidence type="ECO:0000256" key="2">
    <source>
        <dbReference type="ARBA" id="ARBA00023125"/>
    </source>
</evidence>
<evidence type="ECO:0000259" key="6">
    <source>
        <dbReference type="PROSITE" id="PS51900"/>
    </source>
</evidence>
<protein>
    <submittedName>
        <fullName evidence="7">Tyrosine-type recombinase/integrase</fullName>
    </submittedName>
</protein>
<evidence type="ECO:0000256" key="1">
    <source>
        <dbReference type="ARBA" id="ARBA00022908"/>
    </source>
</evidence>
<dbReference type="PROSITE" id="PS51898">
    <property type="entry name" value="TYR_RECOMBINASE"/>
    <property type="match status" value="1"/>
</dbReference>
<dbReference type="InterPro" id="IPR011010">
    <property type="entry name" value="DNA_brk_join_enz"/>
</dbReference>
<dbReference type="InterPro" id="IPR044068">
    <property type="entry name" value="CB"/>
</dbReference>
<dbReference type="InterPro" id="IPR057084">
    <property type="entry name" value="Int_N"/>
</dbReference>
<dbReference type="RefSeq" id="WP_390190107.1">
    <property type="nucleotide sequence ID" value="NZ_JBHMEP010000001.1"/>
</dbReference>
<evidence type="ECO:0000313" key="8">
    <source>
        <dbReference type="Proteomes" id="UP001589645"/>
    </source>
</evidence>
<evidence type="ECO:0000256" key="4">
    <source>
        <dbReference type="PROSITE-ProRule" id="PRU01248"/>
    </source>
</evidence>
<sequence>MSIRNLKDSSKKPWLCECYPQGRRGKRVRKRFATKGEATAYEQFIMREVHDKPWLGEKTDHRRLSDLLDTWWLMHGKTVKTGHRSYRVLNKTIQMLGNPIASQLTASDYLNYRANRVRLQPTRQDIAVSATTHNIELKTFKSLFNRLIKIGEWKQENPVKDIELIKTSEREMAFLRKEAIPPFLDAVRTDISPKSAQILIACKICLATGARIGEALALKHSQISNCKLTFTDTKGKKNRSIPISKNLHREIIENAVSEHIVFNVRYYTAWECVKRALPKSIPSGQATHILRHTFASHFMMNGGDILVLQRILGHQNIEQTMTYAHFAPEHLVQAIELNPLEN</sequence>
<dbReference type="InterPro" id="IPR050090">
    <property type="entry name" value="Tyrosine_recombinase_XerCD"/>
</dbReference>
<name>A0ABV5HJD2_9VIBR</name>
<keyword evidence="3" id="KW-0233">DNA recombination</keyword>
<dbReference type="PANTHER" id="PTHR30349">
    <property type="entry name" value="PHAGE INTEGRASE-RELATED"/>
    <property type="match status" value="1"/>
</dbReference>
<dbReference type="Gene3D" id="1.10.443.10">
    <property type="entry name" value="Intergrase catalytic core"/>
    <property type="match status" value="1"/>
</dbReference>
<evidence type="ECO:0000256" key="3">
    <source>
        <dbReference type="ARBA" id="ARBA00023172"/>
    </source>
</evidence>
<evidence type="ECO:0000259" key="5">
    <source>
        <dbReference type="PROSITE" id="PS51898"/>
    </source>
</evidence>
<keyword evidence="8" id="KW-1185">Reference proteome</keyword>
<feature type="domain" description="Tyr recombinase" evidence="5">
    <location>
        <begin position="170"/>
        <end position="336"/>
    </location>
</feature>
<dbReference type="SUPFAM" id="SSF56349">
    <property type="entry name" value="DNA breaking-rejoining enzymes"/>
    <property type="match status" value="1"/>
</dbReference>
<gene>
    <name evidence="7" type="ORF">ACFFUV_04750</name>
</gene>
<reference evidence="7 8" key="1">
    <citation type="submission" date="2024-09" db="EMBL/GenBank/DDBJ databases">
        <authorList>
            <person name="Sun Q."/>
            <person name="Mori K."/>
        </authorList>
    </citation>
    <scope>NUCLEOTIDE SEQUENCE [LARGE SCALE GENOMIC DNA]</scope>
    <source>
        <strain evidence="7 8">CECT 8064</strain>
    </source>
</reference>
<keyword evidence="2 4" id="KW-0238">DNA-binding</keyword>
<dbReference type="InterPro" id="IPR013762">
    <property type="entry name" value="Integrase-like_cat_sf"/>
</dbReference>
<feature type="domain" description="Core-binding (CB)" evidence="6">
    <location>
        <begin position="58"/>
        <end position="148"/>
    </location>
</feature>
<organism evidence="7 8">
    <name type="scientific">Vibrio olivae</name>
    <dbReference type="NCBI Taxonomy" id="1243002"/>
    <lineage>
        <taxon>Bacteria</taxon>
        <taxon>Pseudomonadati</taxon>
        <taxon>Pseudomonadota</taxon>
        <taxon>Gammaproteobacteria</taxon>
        <taxon>Vibrionales</taxon>
        <taxon>Vibrionaceae</taxon>
        <taxon>Vibrio</taxon>
    </lineage>
</organism>
<keyword evidence="1" id="KW-0229">DNA integration</keyword>
<dbReference type="InterPro" id="IPR002104">
    <property type="entry name" value="Integrase_catalytic"/>
</dbReference>
<evidence type="ECO:0000313" key="7">
    <source>
        <dbReference type="EMBL" id="MFB9134279.1"/>
    </source>
</evidence>
<dbReference type="PANTHER" id="PTHR30349:SF93">
    <property type="entry name" value="FELS-2 PROPHAGE PROTEIN"/>
    <property type="match status" value="1"/>
</dbReference>
<dbReference type="Proteomes" id="UP001589645">
    <property type="component" value="Unassembled WGS sequence"/>
</dbReference>
<dbReference type="PROSITE" id="PS51900">
    <property type="entry name" value="CB"/>
    <property type="match status" value="1"/>
</dbReference>
<comment type="caution">
    <text evidence="7">The sequence shown here is derived from an EMBL/GenBank/DDBJ whole genome shotgun (WGS) entry which is preliminary data.</text>
</comment>
<accession>A0ABV5HJD2</accession>
<dbReference type="Pfam" id="PF24624">
    <property type="entry name" value="Int_N"/>
    <property type="match status" value="1"/>
</dbReference>